<feature type="non-terminal residue" evidence="1">
    <location>
        <position position="1"/>
    </location>
</feature>
<name>A0A395UMT4_PHOVU</name>
<organism evidence="1 2">
    <name type="scientific">Phocaeicola vulgatus</name>
    <name type="common">Bacteroides vulgatus</name>
    <dbReference type="NCBI Taxonomy" id="821"/>
    <lineage>
        <taxon>Bacteria</taxon>
        <taxon>Pseudomonadati</taxon>
        <taxon>Bacteroidota</taxon>
        <taxon>Bacteroidia</taxon>
        <taxon>Bacteroidales</taxon>
        <taxon>Bacteroidaceae</taxon>
        <taxon>Phocaeicola</taxon>
    </lineage>
</organism>
<dbReference type="AlphaFoldDB" id="A0A395UMT4"/>
<evidence type="ECO:0000313" key="1">
    <source>
        <dbReference type="EMBL" id="RGR37088.1"/>
    </source>
</evidence>
<comment type="caution">
    <text evidence="1">The sequence shown here is derived from an EMBL/GenBank/DDBJ whole genome shotgun (WGS) entry which is preliminary data.</text>
</comment>
<gene>
    <name evidence="1" type="ORF">DWY53_14985</name>
</gene>
<proteinExistence type="predicted"/>
<dbReference type="Proteomes" id="UP000266497">
    <property type="component" value="Unassembled WGS sequence"/>
</dbReference>
<protein>
    <submittedName>
        <fullName evidence="1">Uncharacterized protein</fullName>
    </submittedName>
</protein>
<reference evidence="1 2" key="1">
    <citation type="submission" date="2018-08" db="EMBL/GenBank/DDBJ databases">
        <title>A genome reference for cultivated species of the human gut microbiota.</title>
        <authorList>
            <person name="Zou Y."/>
            <person name="Xue W."/>
            <person name="Luo G."/>
        </authorList>
    </citation>
    <scope>NUCLEOTIDE SEQUENCE [LARGE SCALE GENOMIC DNA]</scope>
    <source>
        <strain evidence="1 2">AF25-30LB</strain>
    </source>
</reference>
<sequence>KKIFYNSVAELRIKLNSENMWKKILDEFETEDGINAILTAFKGVADLEGQEKEDDLLEQFSSIAKKLFYGGYFLIK</sequence>
<dbReference type="EMBL" id="QRUD01000044">
    <property type="protein sequence ID" value="RGR37088.1"/>
    <property type="molecule type" value="Genomic_DNA"/>
</dbReference>
<accession>A0A395UMT4</accession>
<evidence type="ECO:0000313" key="2">
    <source>
        <dbReference type="Proteomes" id="UP000266497"/>
    </source>
</evidence>